<protein>
    <submittedName>
        <fullName evidence="1">Uncharacterized protein</fullName>
    </submittedName>
</protein>
<sequence>MIDTLLECALIFLCVLQPSNEGLYRLFGERNSIECVLLILRPTLYRYRLANLSPQCLYATWPLLKQNSKDLFLEVFKQELNVAYRAMENRESVAKKV</sequence>
<evidence type="ECO:0000313" key="1">
    <source>
        <dbReference type="EMBL" id="SOY40286.1"/>
    </source>
</evidence>
<comment type="caution">
    <text evidence="1">The sequence shown here is derived from an EMBL/GenBank/DDBJ whole genome shotgun (WGS) entry which is preliminary data.</text>
</comment>
<organism evidence="1">
    <name type="scientific">Cupriavidus taiwanensis</name>
    <dbReference type="NCBI Taxonomy" id="164546"/>
    <lineage>
        <taxon>Bacteria</taxon>
        <taxon>Pseudomonadati</taxon>
        <taxon>Pseudomonadota</taxon>
        <taxon>Betaproteobacteria</taxon>
        <taxon>Burkholderiales</taxon>
        <taxon>Burkholderiaceae</taxon>
        <taxon>Cupriavidus</taxon>
    </lineage>
</organism>
<proteinExistence type="predicted"/>
<gene>
    <name evidence="1" type="ORF">CBM2586_A10251</name>
</gene>
<accession>A0A375B9E6</accession>
<dbReference type="AlphaFoldDB" id="A0A375B9E6"/>
<name>A0A375B9E6_9BURK</name>
<reference evidence="1" key="1">
    <citation type="submission" date="2018-01" db="EMBL/GenBank/DDBJ databases">
        <authorList>
            <person name="Clerissi C."/>
        </authorList>
    </citation>
    <scope>NUCLEOTIDE SEQUENCE</scope>
    <source>
        <strain evidence="1">Cupriavidus taiwanensis LMG 19430</strain>
    </source>
</reference>
<dbReference type="EMBL" id="OFSN01000001">
    <property type="protein sequence ID" value="SOY40286.1"/>
    <property type="molecule type" value="Genomic_DNA"/>
</dbReference>
<dbReference type="Proteomes" id="UP000257016">
    <property type="component" value="Unassembled WGS sequence"/>
</dbReference>